<evidence type="ECO:0000313" key="4">
    <source>
        <dbReference type="Proteomes" id="UP000028524"/>
    </source>
</evidence>
<dbReference type="AlphaFoldDB" id="A0A084R008"/>
<keyword evidence="4" id="KW-1185">Reference proteome</keyword>
<organism evidence="3 4">
    <name type="scientific">Stachybotrys chlorohalonatus (strain IBT 40285)</name>
    <dbReference type="NCBI Taxonomy" id="1283841"/>
    <lineage>
        <taxon>Eukaryota</taxon>
        <taxon>Fungi</taxon>
        <taxon>Dikarya</taxon>
        <taxon>Ascomycota</taxon>
        <taxon>Pezizomycotina</taxon>
        <taxon>Sordariomycetes</taxon>
        <taxon>Hypocreomycetidae</taxon>
        <taxon>Hypocreales</taxon>
        <taxon>Stachybotryaceae</taxon>
        <taxon>Stachybotrys</taxon>
    </lineage>
</organism>
<gene>
    <name evidence="3" type="ORF">S40285_07269</name>
</gene>
<evidence type="ECO:0000259" key="2">
    <source>
        <dbReference type="Pfam" id="PF13460"/>
    </source>
</evidence>
<evidence type="ECO:0000313" key="3">
    <source>
        <dbReference type="EMBL" id="KFA69543.1"/>
    </source>
</evidence>
<dbReference type="PANTHER" id="PTHR48079">
    <property type="entry name" value="PROTEIN YEEZ"/>
    <property type="match status" value="1"/>
</dbReference>
<proteinExistence type="predicted"/>
<dbReference type="Proteomes" id="UP000028524">
    <property type="component" value="Unassembled WGS sequence"/>
</dbReference>
<dbReference type="PANTHER" id="PTHR48079:SF6">
    <property type="entry name" value="NAD(P)-BINDING DOMAIN-CONTAINING PROTEIN-RELATED"/>
    <property type="match status" value="1"/>
</dbReference>
<dbReference type="GO" id="GO:0005737">
    <property type="term" value="C:cytoplasm"/>
    <property type="evidence" value="ECO:0007669"/>
    <property type="project" value="TreeGrafter"/>
</dbReference>
<dbReference type="InParanoid" id="A0A084R008"/>
<protein>
    <recommendedName>
        <fullName evidence="5">NAD-dependent epimerase/dehydratase domain-containing protein</fullName>
    </recommendedName>
</protein>
<evidence type="ECO:0008006" key="5">
    <source>
        <dbReference type="Google" id="ProtNLM"/>
    </source>
</evidence>
<dbReference type="OrthoDB" id="2130169at2759"/>
<dbReference type="Pfam" id="PF13460">
    <property type="entry name" value="NAD_binding_10"/>
    <property type="match status" value="1"/>
</dbReference>
<dbReference type="InterPro" id="IPR036291">
    <property type="entry name" value="NAD(P)-bd_dom_sf"/>
</dbReference>
<accession>A0A084R008</accession>
<name>A0A084R008_STAC4</name>
<dbReference type="FunCoup" id="A0A084R008">
    <property type="interactions" value="24"/>
</dbReference>
<feature type="domain" description="NAD-dependent epimerase/dehydratase" evidence="1">
    <location>
        <begin position="149"/>
        <end position="235"/>
    </location>
</feature>
<dbReference type="Gene3D" id="3.40.50.720">
    <property type="entry name" value="NAD(P)-binding Rossmann-like Domain"/>
    <property type="match status" value="1"/>
</dbReference>
<dbReference type="SUPFAM" id="SSF51735">
    <property type="entry name" value="NAD(P)-binding Rossmann-fold domains"/>
    <property type="match status" value="1"/>
</dbReference>
<dbReference type="InterPro" id="IPR051783">
    <property type="entry name" value="NAD(P)-dependent_oxidoreduct"/>
</dbReference>
<sequence length="350" mass="38145">MTPKILLTGATGYIGGSVLDTLVKEHPDYEITVFLRNIPPTFHSQYPNVKIVEGDFDDVDLISAIAAESDIVVHNGNTKHEAALRAHVAGLLRSATPSAPRFLIRLGGTSSIADWADPTYYGEANPKIWSDIDDIDAIKSLPDTALHRNMEKIIEAAAAEHGDRLKCAIICSCGVYGAGRGPGNKQSGLIPMYWAQIQKTGRAFYTNSGGNTRSWVHIDDLVKIYLKLVEAAVAGGGDATWGREGYYFTATQEWSQLDLAKATGQVLKKNKLVEVEEPIQLSIEDIKGMRPGKSTFALYGVYVFACNTRTRSDRARKTLGYAPTSADIWAHLEDDLMAAVRSKGPGYIAQ</sequence>
<dbReference type="InterPro" id="IPR016040">
    <property type="entry name" value="NAD(P)-bd_dom"/>
</dbReference>
<dbReference type="OMA" id="ARSWVHI"/>
<dbReference type="GO" id="GO:0004029">
    <property type="term" value="F:aldehyde dehydrogenase (NAD+) activity"/>
    <property type="evidence" value="ECO:0007669"/>
    <property type="project" value="TreeGrafter"/>
</dbReference>
<dbReference type="EMBL" id="KL659442">
    <property type="protein sequence ID" value="KFA69543.1"/>
    <property type="molecule type" value="Genomic_DNA"/>
</dbReference>
<dbReference type="STRING" id="1283841.A0A084R008"/>
<feature type="domain" description="NAD(P)-binding" evidence="2">
    <location>
        <begin position="9"/>
        <end position="81"/>
    </location>
</feature>
<dbReference type="InterPro" id="IPR001509">
    <property type="entry name" value="Epimerase_deHydtase"/>
</dbReference>
<dbReference type="Pfam" id="PF01370">
    <property type="entry name" value="Epimerase"/>
    <property type="match status" value="1"/>
</dbReference>
<reference evidence="3 4" key="1">
    <citation type="journal article" date="2014" name="BMC Genomics">
        <title>Comparative genome sequencing reveals chemotype-specific gene clusters in the toxigenic black mold Stachybotrys.</title>
        <authorList>
            <person name="Semeiks J."/>
            <person name="Borek D."/>
            <person name="Otwinowski Z."/>
            <person name="Grishin N.V."/>
        </authorList>
    </citation>
    <scope>NUCLEOTIDE SEQUENCE [LARGE SCALE GENOMIC DNA]</scope>
    <source>
        <strain evidence="3 4">IBT 40285</strain>
    </source>
</reference>
<evidence type="ECO:0000259" key="1">
    <source>
        <dbReference type="Pfam" id="PF01370"/>
    </source>
</evidence>
<dbReference type="HOGENOM" id="CLU_007383_12_2_1"/>